<dbReference type="InterPro" id="IPR013785">
    <property type="entry name" value="Aldolase_TIM"/>
</dbReference>
<evidence type="ECO:0000256" key="3">
    <source>
        <dbReference type="ARBA" id="ARBA00022801"/>
    </source>
</evidence>
<dbReference type="GO" id="GO:0005975">
    <property type="term" value="P:carbohydrate metabolic process"/>
    <property type="evidence" value="ECO:0007669"/>
    <property type="project" value="InterPro"/>
</dbReference>
<dbReference type="RefSeq" id="WP_036396864.1">
    <property type="nucleotide sequence ID" value="NZ_CCBB010000001.1"/>
</dbReference>
<dbReference type="PANTHER" id="PTHR11452:SF75">
    <property type="entry name" value="ALPHA-GALACTOSIDASE MEL1"/>
    <property type="match status" value="1"/>
</dbReference>
<dbReference type="STRING" id="258533.BN977_01438"/>
<reference evidence="8" key="1">
    <citation type="submission" date="2014-03" db="EMBL/GenBank/DDBJ databases">
        <title>Draft Genome Sequence of Mycobacterium cosmeticum DSM 44829.</title>
        <authorList>
            <person name="Croce O."/>
            <person name="Robert C."/>
            <person name="Raoult D."/>
            <person name="Drancourt M."/>
        </authorList>
    </citation>
    <scope>NUCLEOTIDE SEQUENCE [LARGE SCALE GENOMIC DNA]</scope>
    <source>
        <strain evidence="8">DSM 44829</strain>
    </source>
</reference>
<evidence type="ECO:0000259" key="7">
    <source>
        <dbReference type="Pfam" id="PF17801"/>
    </source>
</evidence>
<proteinExistence type="inferred from homology"/>
<dbReference type="eggNOG" id="COG3345">
    <property type="taxonomic scope" value="Bacteria"/>
</dbReference>
<feature type="domain" description="Alpha galactosidase C-terminal" evidence="7">
    <location>
        <begin position="336"/>
        <end position="410"/>
    </location>
</feature>
<feature type="signal peptide" evidence="6">
    <location>
        <begin position="1"/>
        <end position="20"/>
    </location>
</feature>
<evidence type="ECO:0000256" key="1">
    <source>
        <dbReference type="ARBA" id="ARBA00009743"/>
    </source>
</evidence>
<sequence>MRALVWLATCILLLAGCATTAPSRTLTPPMGWNSWNSGIALTEPNVHQVIDAMVSSGMRDAGYRYVNLDAGWAAPTRDPDGHLQADPDRFPHGIAALARYAHDRGLLLGIYHSPFNQGCGQDPRIGGADHERTDAQTFADWGVDYLKYDWCRLAADHDDQVKYFIAMRDALRATGRHIVYSINPNSSGDPGAGLEYDWSKIADVTRSTVDLVPAWGDSALWSSGLAGVSQAFTEAGGAASPSGPTHVNDPDMMVIGVGWNEFAAGHPTMSLGSARADLTDVEQRTHFSLWALLAAPLLAGNDIRSMSAQTAALLTNRDVIAVDQDQLVKQAHPLSGDPRVLVKPLSDGAVAVGLFNQAADTVTIRTSLGAIGFSDGSCHTVRDLWQHTDSQTTGPVAASVPRHGVALLRVSQGC</sequence>
<evidence type="ECO:0000256" key="6">
    <source>
        <dbReference type="SAM" id="SignalP"/>
    </source>
</evidence>
<evidence type="ECO:0000256" key="4">
    <source>
        <dbReference type="ARBA" id="ARBA00023295"/>
    </source>
</evidence>
<reference evidence="8" key="2">
    <citation type="submission" date="2014-03" db="EMBL/GenBank/DDBJ databases">
        <authorList>
            <person name="Urmite Genomes"/>
        </authorList>
    </citation>
    <scope>NUCLEOTIDE SEQUENCE</scope>
    <source>
        <strain evidence="8">DSM 44829</strain>
    </source>
</reference>
<keyword evidence="9" id="KW-1185">Reference proteome</keyword>
<gene>
    <name evidence="8" type="ORF">BN977_01438</name>
</gene>
<evidence type="ECO:0000313" key="8">
    <source>
        <dbReference type="EMBL" id="CDO06645.1"/>
    </source>
</evidence>
<dbReference type="Pfam" id="PF16499">
    <property type="entry name" value="Melibiase_2"/>
    <property type="match status" value="1"/>
</dbReference>
<comment type="similarity">
    <text evidence="1 5">Belongs to the glycosyl hydrolase 27 family.</text>
</comment>
<name>W9BIP0_MYCCO</name>
<dbReference type="EC" id="3.2.1.22" evidence="5"/>
<dbReference type="InterPro" id="IPR041233">
    <property type="entry name" value="Melibiase_C"/>
</dbReference>
<dbReference type="OrthoDB" id="9807519at2"/>
<dbReference type="PROSITE" id="PS51257">
    <property type="entry name" value="PROKAR_LIPOPROTEIN"/>
    <property type="match status" value="1"/>
</dbReference>
<accession>W9BIP0</accession>
<feature type="chain" id="PRO_5038900924" description="Alpha-galactosidase" evidence="6">
    <location>
        <begin position="21"/>
        <end position="414"/>
    </location>
</feature>
<dbReference type="Gene3D" id="2.60.40.1180">
    <property type="entry name" value="Golgi alpha-mannosidase II"/>
    <property type="match status" value="1"/>
</dbReference>
<evidence type="ECO:0000256" key="2">
    <source>
        <dbReference type="ARBA" id="ARBA00022729"/>
    </source>
</evidence>
<evidence type="ECO:0000256" key="5">
    <source>
        <dbReference type="RuleBase" id="RU361168"/>
    </source>
</evidence>
<comment type="catalytic activity">
    <reaction evidence="5">
        <text>Hydrolysis of terminal, non-reducing alpha-D-galactose residues in alpha-D-galactosides, including galactose oligosaccharides, galactomannans and galactolipids.</text>
        <dbReference type="EC" id="3.2.1.22"/>
    </reaction>
</comment>
<dbReference type="InterPro" id="IPR017853">
    <property type="entry name" value="GH"/>
</dbReference>
<dbReference type="PANTHER" id="PTHR11452">
    <property type="entry name" value="ALPHA-GALACTOSIDASE/ALPHA-N-ACETYLGALACTOSAMINIDASE"/>
    <property type="match status" value="1"/>
</dbReference>
<dbReference type="InterPro" id="IPR002241">
    <property type="entry name" value="Glyco_hydro_27"/>
</dbReference>
<keyword evidence="4 5" id="KW-0326">Glycosidase</keyword>
<dbReference type="Pfam" id="PF17801">
    <property type="entry name" value="Melibiase_C"/>
    <property type="match status" value="1"/>
</dbReference>
<keyword evidence="3 5" id="KW-0378">Hydrolase</keyword>
<dbReference type="InterPro" id="IPR013780">
    <property type="entry name" value="Glyco_hydro_b"/>
</dbReference>
<dbReference type="CDD" id="cd14792">
    <property type="entry name" value="GH27"/>
    <property type="match status" value="1"/>
</dbReference>
<comment type="caution">
    <text evidence="8">The sequence shown here is derived from an EMBL/GenBank/DDBJ whole genome shotgun (WGS) entry which is preliminary data.</text>
</comment>
<dbReference type="Proteomes" id="UP000028870">
    <property type="component" value="Unassembled WGS sequence"/>
</dbReference>
<dbReference type="PRINTS" id="PR00740">
    <property type="entry name" value="GLHYDRLASE27"/>
</dbReference>
<organism evidence="8 9">
    <name type="scientific">Mycolicibacterium cosmeticum</name>
    <dbReference type="NCBI Taxonomy" id="258533"/>
    <lineage>
        <taxon>Bacteria</taxon>
        <taxon>Bacillati</taxon>
        <taxon>Actinomycetota</taxon>
        <taxon>Actinomycetes</taxon>
        <taxon>Mycobacteriales</taxon>
        <taxon>Mycobacteriaceae</taxon>
        <taxon>Mycolicibacterium</taxon>
    </lineage>
</organism>
<keyword evidence="5" id="KW-1015">Disulfide bond</keyword>
<keyword evidence="2 6" id="KW-0732">Signal</keyword>
<dbReference type="GO" id="GO:0004557">
    <property type="term" value="F:alpha-galactosidase activity"/>
    <property type="evidence" value="ECO:0007669"/>
    <property type="project" value="UniProtKB-EC"/>
</dbReference>
<dbReference type="SUPFAM" id="SSF51011">
    <property type="entry name" value="Glycosyl hydrolase domain"/>
    <property type="match status" value="1"/>
</dbReference>
<dbReference type="SUPFAM" id="SSF51445">
    <property type="entry name" value="(Trans)glycosidases"/>
    <property type="match status" value="1"/>
</dbReference>
<dbReference type="EMBL" id="CCBB010000001">
    <property type="protein sequence ID" value="CDO06645.1"/>
    <property type="molecule type" value="Genomic_DNA"/>
</dbReference>
<evidence type="ECO:0000313" key="9">
    <source>
        <dbReference type="Proteomes" id="UP000028870"/>
    </source>
</evidence>
<protein>
    <recommendedName>
        <fullName evidence="5">Alpha-galactosidase</fullName>
        <ecNumber evidence="5">3.2.1.22</ecNumber>
    </recommendedName>
    <alternativeName>
        <fullName evidence="5">Melibiase</fullName>
    </alternativeName>
</protein>
<dbReference type="Gene3D" id="3.20.20.70">
    <property type="entry name" value="Aldolase class I"/>
    <property type="match status" value="1"/>
</dbReference>
<dbReference type="AlphaFoldDB" id="W9BIP0"/>